<feature type="transmembrane region" description="Helical" evidence="6">
    <location>
        <begin position="6"/>
        <end position="27"/>
    </location>
</feature>
<evidence type="ECO:0000256" key="6">
    <source>
        <dbReference type="SAM" id="Phobius"/>
    </source>
</evidence>
<keyword evidence="8" id="KW-1185">Reference proteome</keyword>
<dbReference type="Gramene" id="GBG69948">
    <property type="protein sequence ID" value="GBG69948"/>
    <property type="gene ID" value="CBR_g4775"/>
</dbReference>
<dbReference type="AlphaFoldDB" id="A0A388KIV8"/>
<evidence type="ECO:0000313" key="7">
    <source>
        <dbReference type="EMBL" id="GBG69948.1"/>
    </source>
</evidence>
<dbReference type="GO" id="GO:0016020">
    <property type="term" value="C:membrane"/>
    <property type="evidence" value="ECO:0007669"/>
    <property type="project" value="UniProtKB-SubCell"/>
</dbReference>
<proteinExistence type="predicted"/>
<dbReference type="OrthoDB" id="43458at2759"/>
<keyword evidence="2 6" id="KW-0812">Transmembrane</keyword>
<keyword evidence="4 6" id="KW-0472">Membrane</keyword>
<sequence>MGCLPASGGVGWLVFIGIVWGATNPLIKRGARISEERQARRRQKQLQRTTGSSSSTTGSRWQEEKKEDDEQEESVEKRRREEGEESKREGKEKKKHTEDKTEEGKKGVVSTFVGFWANLLCQWEYLVPFALNLSGSVFFFAALGNHVCVLYGVHQRCY</sequence>
<dbReference type="EMBL" id="BFEA01000122">
    <property type="protein sequence ID" value="GBG69948.1"/>
    <property type="molecule type" value="Genomic_DNA"/>
</dbReference>
<dbReference type="InterPro" id="IPR018908">
    <property type="entry name" value="TMEM234"/>
</dbReference>
<reference evidence="7 8" key="1">
    <citation type="journal article" date="2018" name="Cell">
        <title>The Chara Genome: Secondary Complexity and Implications for Plant Terrestrialization.</title>
        <authorList>
            <person name="Nishiyama T."/>
            <person name="Sakayama H."/>
            <person name="Vries J.D."/>
            <person name="Buschmann H."/>
            <person name="Saint-Marcoux D."/>
            <person name="Ullrich K.K."/>
            <person name="Haas F.B."/>
            <person name="Vanderstraeten L."/>
            <person name="Becker D."/>
            <person name="Lang D."/>
            <person name="Vosolsobe S."/>
            <person name="Rombauts S."/>
            <person name="Wilhelmsson P.K.I."/>
            <person name="Janitza P."/>
            <person name="Kern R."/>
            <person name="Heyl A."/>
            <person name="Rumpler F."/>
            <person name="Villalobos L.I.A.C."/>
            <person name="Clay J.M."/>
            <person name="Skokan R."/>
            <person name="Toyoda A."/>
            <person name="Suzuki Y."/>
            <person name="Kagoshima H."/>
            <person name="Schijlen E."/>
            <person name="Tajeshwar N."/>
            <person name="Catarino B."/>
            <person name="Hetherington A.J."/>
            <person name="Saltykova A."/>
            <person name="Bonnot C."/>
            <person name="Breuninger H."/>
            <person name="Symeonidi A."/>
            <person name="Radhakrishnan G.V."/>
            <person name="Van Nieuwerburgh F."/>
            <person name="Deforce D."/>
            <person name="Chang C."/>
            <person name="Karol K.G."/>
            <person name="Hedrich R."/>
            <person name="Ulvskov P."/>
            <person name="Glockner G."/>
            <person name="Delwiche C.F."/>
            <person name="Petrasek J."/>
            <person name="Van de Peer Y."/>
            <person name="Friml J."/>
            <person name="Beilby M."/>
            <person name="Dolan L."/>
            <person name="Kohara Y."/>
            <person name="Sugano S."/>
            <person name="Fujiyama A."/>
            <person name="Delaux P.-M."/>
            <person name="Quint M."/>
            <person name="TheiBen G."/>
            <person name="Hagemann M."/>
            <person name="Harholt J."/>
            <person name="Dunand C."/>
            <person name="Zachgo S."/>
            <person name="Langdale J."/>
            <person name="Maumus F."/>
            <person name="Straeten D.V.D."/>
            <person name="Gould S.B."/>
            <person name="Rensing S.A."/>
        </authorList>
    </citation>
    <scope>NUCLEOTIDE SEQUENCE [LARGE SCALE GENOMIC DNA]</scope>
    <source>
        <strain evidence="7 8">S276</strain>
    </source>
</reference>
<dbReference type="PANTHER" id="PTHR28668">
    <property type="entry name" value="TRANSMEMBRANE PROTEIN 234"/>
    <property type="match status" value="1"/>
</dbReference>
<feature type="transmembrane region" description="Helical" evidence="6">
    <location>
        <begin position="133"/>
        <end position="153"/>
    </location>
</feature>
<dbReference type="STRING" id="69332.A0A388KIV8"/>
<evidence type="ECO:0000256" key="5">
    <source>
        <dbReference type="SAM" id="MobiDB-lite"/>
    </source>
</evidence>
<organism evidence="7 8">
    <name type="scientific">Chara braunii</name>
    <name type="common">Braun's stonewort</name>
    <dbReference type="NCBI Taxonomy" id="69332"/>
    <lineage>
        <taxon>Eukaryota</taxon>
        <taxon>Viridiplantae</taxon>
        <taxon>Streptophyta</taxon>
        <taxon>Charophyceae</taxon>
        <taxon>Charales</taxon>
        <taxon>Characeae</taxon>
        <taxon>Chara</taxon>
    </lineage>
</organism>
<keyword evidence="3 6" id="KW-1133">Transmembrane helix</keyword>
<feature type="compositionally biased region" description="Basic and acidic residues" evidence="5">
    <location>
        <begin position="74"/>
        <end position="103"/>
    </location>
</feature>
<protein>
    <recommendedName>
        <fullName evidence="9">Transmembrane protein</fullName>
    </recommendedName>
</protein>
<evidence type="ECO:0000256" key="4">
    <source>
        <dbReference type="ARBA" id="ARBA00023136"/>
    </source>
</evidence>
<evidence type="ECO:0000256" key="1">
    <source>
        <dbReference type="ARBA" id="ARBA00004141"/>
    </source>
</evidence>
<dbReference type="PANTHER" id="PTHR28668:SF1">
    <property type="entry name" value="TRANSMEMBRANE PROTEIN 234"/>
    <property type="match status" value="1"/>
</dbReference>
<evidence type="ECO:0000256" key="2">
    <source>
        <dbReference type="ARBA" id="ARBA00022692"/>
    </source>
</evidence>
<feature type="transmembrane region" description="Helical" evidence="6">
    <location>
        <begin position="108"/>
        <end position="127"/>
    </location>
</feature>
<evidence type="ECO:0008006" key="9">
    <source>
        <dbReference type="Google" id="ProtNLM"/>
    </source>
</evidence>
<comment type="subcellular location">
    <subcellularLocation>
        <location evidence="1">Membrane</location>
        <topology evidence="1">Multi-pass membrane protein</topology>
    </subcellularLocation>
</comment>
<accession>A0A388KIV8</accession>
<comment type="caution">
    <text evidence="7">The sequence shown here is derived from an EMBL/GenBank/DDBJ whole genome shotgun (WGS) entry which is preliminary data.</text>
</comment>
<name>A0A388KIV8_CHABU</name>
<evidence type="ECO:0000313" key="8">
    <source>
        <dbReference type="Proteomes" id="UP000265515"/>
    </source>
</evidence>
<feature type="compositionally biased region" description="Low complexity" evidence="5">
    <location>
        <begin position="46"/>
        <end position="59"/>
    </location>
</feature>
<feature type="region of interest" description="Disordered" evidence="5">
    <location>
        <begin position="34"/>
        <end position="103"/>
    </location>
</feature>
<evidence type="ECO:0000256" key="3">
    <source>
        <dbReference type="ARBA" id="ARBA00022989"/>
    </source>
</evidence>
<dbReference type="Proteomes" id="UP000265515">
    <property type="component" value="Unassembled WGS sequence"/>
</dbReference>
<gene>
    <name evidence="7" type="ORF">CBR_g4775</name>
</gene>